<accession>A0A918U9L2</accession>
<dbReference type="EMBL" id="BMYX01000007">
    <property type="protein sequence ID" value="GGY13885.1"/>
    <property type="molecule type" value="Genomic_DNA"/>
</dbReference>
<reference evidence="2" key="1">
    <citation type="journal article" date="2014" name="Int. J. Syst. Evol. Microbiol.">
        <title>Complete genome sequence of Corynebacterium casei LMG S-19264T (=DSM 44701T), isolated from a smear-ripened cheese.</title>
        <authorList>
            <consortium name="US DOE Joint Genome Institute (JGI-PGF)"/>
            <person name="Walter F."/>
            <person name="Albersmeier A."/>
            <person name="Kalinowski J."/>
            <person name="Ruckert C."/>
        </authorList>
    </citation>
    <scope>NUCLEOTIDE SEQUENCE</scope>
    <source>
        <strain evidence="2">KCTC 32182</strain>
    </source>
</reference>
<feature type="compositionally biased region" description="Low complexity" evidence="1">
    <location>
        <begin position="965"/>
        <end position="976"/>
    </location>
</feature>
<feature type="compositionally biased region" description="Basic and acidic residues" evidence="1">
    <location>
        <begin position="943"/>
        <end position="956"/>
    </location>
</feature>
<feature type="compositionally biased region" description="Low complexity" evidence="1">
    <location>
        <begin position="847"/>
        <end position="862"/>
    </location>
</feature>
<feature type="region of interest" description="Disordered" evidence="1">
    <location>
        <begin position="302"/>
        <end position="331"/>
    </location>
</feature>
<sequence length="1515" mass="164340">MKRDTPLPLLGGHAIETLDWHSLVPEQAAGRAHLDRIAAFLSGSGLAAIDEVFTRVSASGGHRTIDTLEVDIGRLPENASFAEWAERLKESLYTQLLRLPREAPEPTRRTSPGVRTGHRELDAFLHYLRHGHLPWSVDPVAGRKLAGWLEHLARQHGARLWDELQAIPQPERVLERLGRIAPHHGLQALIAVRHTELADSLMLIDRQIVEPLQARGKLGGYQADRLRQAWRRSALSALWGLNAGRLGEERIRRLQDELAGALGRMLGRATPVIERRTGPRPGSELGPRLLSALLFAQGSPLARSGMRDPARFPASPAQRSPKNDASPSRSDVLLRRLDNELDSGTGPDEGRLIALLAELGELAAERLRAHLASRLLVRKTRAGCFARLGVIARRRLIAALAPDGVPYWRATTETDPLTAAWRFDRLVEQLAQENLAPPDDSSATREPGIATASAWLPEPVLMAARAHPPRARRLALRPFISRLAWCEYVAGHWPRRQVEALLALLDPDRDTALLPRMIARCAALADRPGALRDRRRVVWLWATALHQRGQSDKKPAEADILRGWLGRLGVAMPSEGSPAIERVRQGLDVIFGRPAGGNTDHAAQPAAAQAVTANPGHLCVAVPPPARQNRRTDTTGTPVSDNRAAAAPDVAAARRRVEPAEEPADAGRRAPPSRLTGLPDPTIEHAADALSGARPKRHSTGARHRETMPPSLHPASTPGRQENRRDISRHFVPDGDQNDMTGAESRPRLTDGESCASPDDHGSVRHEGVDGRPQATLSRGAPAPARPVAAAPAPGMEAENGMLPHVPGNGGEKPGTGNVPECPAPAPTPRERSGLATDPRQDPSFPAARYRAASSRQSRYARVNPPVSGAVTPNAPRPVADLARQRSVPDSEHGDPADNAIAMRHAPGSDSDETARPRPLEGAPRQPTATTGSRHGKTGLPAVRHDENDEPSDVRATHRHTRLSDTGAPTDGGTTAWKPRTGPVPLPARDVGNASGAGRPGHDDGAVAAQAQDANGHHPAAGMRHAPDAPPSTPGAPLLFASALARLLPGWPEHRRQALHARLITMAAQAQEGQVAQSYARALREATAPRFANDHEAFSALARAVSSAEHAGAVPARVSRAFRRGGSLVQRLGRPAAERTVARAEVPQAEARDNRLERVLGFAARPSAQRRAEERLRVALWLADPDLYRAWESATRPRQRQALLTVLFPDDAGLLRRCSRALFAAQARLRPDRPARARLASHWAFLGEHLLLNGLPPSPDLMVRRYALHLCREDLAERGQAAWSFAATLGALFRALAARGEIIAPGREGALFHQNALRRAPDAAELRQASGPVPDNTGSDIADEAGCHSLLNAGIVLLANYSQRLFGRLELLDESGFRDGMARSRAVRCLAYLVDGHDSGSEPEWVLPKLLCGMPFSEPVVDDGPLDDATRALLDSLLLAVIAHWTILGNTSPDGLRETFLQREGRLAREDGEAGARWRLTVKPGPFDMLLDRLPWSYSTIKLPWMREVLHVDWR</sequence>
<feature type="region of interest" description="Disordered" evidence="1">
    <location>
        <begin position="621"/>
        <end position="1006"/>
    </location>
</feature>
<feature type="compositionally biased region" description="Basic and acidic residues" evidence="1">
    <location>
        <begin position="883"/>
        <end position="896"/>
    </location>
</feature>
<proteinExistence type="predicted"/>
<evidence type="ECO:0000256" key="1">
    <source>
        <dbReference type="SAM" id="MobiDB-lite"/>
    </source>
</evidence>
<keyword evidence="3" id="KW-1185">Reference proteome</keyword>
<dbReference type="Pfam" id="PF19268">
    <property type="entry name" value="CIS_TMP"/>
    <property type="match status" value="2"/>
</dbReference>
<feature type="compositionally biased region" description="Basic and acidic residues" evidence="1">
    <location>
        <begin position="721"/>
        <end position="733"/>
    </location>
</feature>
<protein>
    <submittedName>
        <fullName evidence="2">Uncharacterized protein</fullName>
    </submittedName>
</protein>
<feature type="compositionally biased region" description="Polar residues" evidence="1">
    <location>
        <begin position="317"/>
        <end position="329"/>
    </location>
</feature>
<evidence type="ECO:0000313" key="3">
    <source>
        <dbReference type="Proteomes" id="UP000645257"/>
    </source>
</evidence>
<feature type="compositionally biased region" description="Low complexity" evidence="1">
    <location>
        <begin position="781"/>
        <end position="794"/>
    </location>
</feature>
<dbReference type="RefSeq" id="WP_189533176.1">
    <property type="nucleotide sequence ID" value="NZ_BMYX01000007.1"/>
</dbReference>
<dbReference type="InterPro" id="IPR045538">
    <property type="entry name" value="CIS_TMP"/>
</dbReference>
<name>A0A918U9L2_9NEIS</name>
<dbReference type="Proteomes" id="UP000645257">
    <property type="component" value="Unassembled WGS sequence"/>
</dbReference>
<gene>
    <name evidence="2" type="ORF">GCM10011289_16550</name>
</gene>
<reference evidence="2" key="2">
    <citation type="submission" date="2020-09" db="EMBL/GenBank/DDBJ databases">
        <authorList>
            <person name="Sun Q."/>
            <person name="Kim S."/>
        </authorList>
    </citation>
    <scope>NUCLEOTIDE SEQUENCE</scope>
    <source>
        <strain evidence="2">KCTC 32182</strain>
    </source>
</reference>
<evidence type="ECO:0000313" key="2">
    <source>
        <dbReference type="EMBL" id="GGY13885.1"/>
    </source>
</evidence>
<feature type="compositionally biased region" description="Basic and acidic residues" evidence="1">
    <location>
        <begin position="758"/>
        <end position="770"/>
    </location>
</feature>
<organism evidence="2 3">
    <name type="scientific">Paludibacterium paludis</name>
    <dbReference type="NCBI Taxonomy" id="1225769"/>
    <lineage>
        <taxon>Bacteria</taxon>
        <taxon>Pseudomonadati</taxon>
        <taxon>Pseudomonadota</taxon>
        <taxon>Betaproteobacteria</taxon>
        <taxon>Neisseriales</taxon>
        <taxon>Chromobacteriaceae</taxon>
        <taxon>Paludibacterium</taxon>
    </lineage>
</organism>
<comment type="caution">
    <text evidence="2">The sequence shown here is derived from an EMBL/GenBank/DDBJ whole genome shotgun (WGS) entry which is preliminary data.</text>
</comment>